<organism evidence="1 2">
    <name type="scientific">Desulfomarina profundi</name>
    <dbReference type="NCBI Taxonomy" id="2772557"/>
    <lineage>
        <taxon>Bacteria</taxon>
        <taxon>Pseudomonadati</taxon>
        <taxon>Thermodesulfobacteriota</taxon>
        <taxon>Desulfobulbia</taxon>
        <taxon>Desulfobulbales</taxon>
        <taxon>Desulfobulbaceae</taxon>
        <taxon>Desulfomarina</taxon>
    </lineage>
</organism>
<proteinExistence type="predicted"/>
<dbReference type="KEGG" id="dbk:DGMP_19590"/>
<dbReference type="Proteomes" id="UP000826725">
    <property type="component" value="Chromosome"/>
</dbReference>
<evidence type="ECO:0000313" key="2">
    <source>
        <dbReference type="Proteomes" id="UP000826725"/>
    </source>
</evidence>
<keyword evidence="2" id="KW-1185">Reference proteome</keyword>
<dbReference type="EMBL" id="AP024086">
    <property type="protein sequence ID" value="BCL61266.1"/>
    <property type="molecule type" value="Genomic_DNA"/>
</dbReference>
<evidence type="ECO:0000313" key="1">
    <source>
        <dbReference type="EMBL" id="BCL61266.1"/>
    </source>
</evidence>
<gene>
    <name evidence="1" type="ORF">DGMP_19590</name>
</gene>
<sequence length="150" mass="17295">MGNMSQDLIKIAGINGRFTHSCLALFYVRNVLEQKCPDFSSQILQFTINDNYYEMLLRLTVDNPRYIFFSAVIWNSTLIERLVIDLNHSLPDCSIVIGGRRQQCLVINCLETTVQLFLGKLKRWKTNFSGICFQVPREIATGLLFPSKKR</sequence>
<dbReference type="RefSeq" id="WP_228857295.1">
    <property type="nucleotide sequence ID" value="NZ_AP024086.1"/>
</dbReference>
<dbReference type="AlphaFoldDB" id="A0A8D5JRP4"/>
<reference evidence="1" key="1">
    <citation type="submission" date="2020-09" db="EMBL/GenBank/DDBJ databases">
        <title>Desulfogranum mesoprofundum gen. nov., sp. nov., a novel mesophilic, sulfate-reducing chemolithoautotroph isolated from a deep-sea hydrothermal vent chimney in the Suiyo Seamount.</title>
        <authorList>
            <person name="Hashimoto Y."/>
            <person name="Nakagawa S."/>
        </authorList>
    </citation>
    <scope>NUCLEOTIDE SEQUENCE</scope>
    <source>
        <strain evidence="1">KT2</strain>
    </source>
</reference>
<name>A0A8D5JRP4_9BACT</name>
<protein>
    <submittedName>
        <fullName evidence="1">Uncharacterized protein</fullName>
    </submittedName>
</protein>
<accession>A0A8D5JRP4</accession>